<dbReference type="GO" id="GO:0008239">
    <property type="term" value="F:dipeptidyl-peptidase activity"/>
    <property type="evidence" value="ECO:0007669"/>
    <property type="project" value="TreeGrafter"/>
</dbReference>
<comment type="similarity">
    <text evidence="1">Belongs to the peptidase S28 family.</text>
</comment>
<dbReference type="EMBL" id="CAJOBZ010000001">
    <property type="protein sequence ID" value="CAF4751709.1"/>
    <property type="molecule type" value="Genomic_DNA"/>
</dbReference>
<evidence type="ECO:0000256" key="3">
    <source>
        <dbReference type="ARBA" id="ARBA00022729"/>
    </source>
</evidence>
<protein>
    <recommendedName>
        <fullName evidence="9">Serine protease K12H4.7</fullName>
    </recommendedName>
</protein>
<feature type="signal peptide" evidence="6">
    <location>
        <begin position="1"/>
        <end position="23"/>
    </location>
</feature>
<keyword evidence="8" id="KW-1185">Reference proteome</keyword>
<dbReference type="PANTHER" id="PTHR11010">
    <property type="entry name" value="PROTEASE S28 PRO-X CARBOXYPEPTIDASE-RELATED"/>
    <property type="match status" value="1"/>
</dbReference>
<dbReference type="InterPro" id="IPR042269">
    <property type="entry name" value="Ser_carbopepase_S28_SKS"/>
</dbReference>
<evidence type="ECO:0000313" key="7">
    <source>
        <dbReference type="EMBL" id="CAF4751709.1"/>
    </source>
</evidence>
<dbReference type="InterPro" id="IPR008758">
    <property type="entry name" value="Peptidase_S28"/>
</dbReference>
<evidence type="ECO:0000256" key="5">
    <source>
        <dbReference type="ARBA" id="ARBA00023180"/>
    </source>
</evidence>
<reference evidence="7" key="1">
    <citation type="submission" date="2021-02" db="EMBL/GenBank/DDBJ databases">
        <authorList>
            <person name="Steward A R."/>
        </authorList>
    </citation>
    <scope>NUCLEOTIDE SEQUENCE</scope>
</reference>
<dbReference type="FunFam" id="1.20.120.980:FF:000003">
    <property type="entry name" value="Serine protease 16"/>
    <property type="match status" value="1"/>
</dbReference>
<evidence type="ECO:0000256" key="6">
    <source>
        <dbReference type="SAM" id="SignalP"/>
    </source>
</evidence>
<feature type="chain" id="PRO_5032557871" description="Serine protease K12H4.7" evidence="6">
    <location>
        <begin position="24"/>
        <end position="499"/>
    </location>
</feature>
<dbReference type="Gene3D" id="1.20.120.980">
    <property type="entry name" value="Serine carboxypeptidase S28, SKS domain"/>
    <property type="match status" value="1"/>
</dbReference>
<keyword evidence="3 6" id="KW-0732">Signal</keyword>
<evidence type="ECO:0000256" key="2">
    <source>
        <dbReference type="ARBA" id="ARBA00022670"/>
    </source>
</evidence>
<dbReference type="SUPFAM" id="SSF53474">
    <property type="entry name" value="alpha/beta-Hydrolases"/>
    <property type="match status" value="1"/>
</dbReference>
<dbReference type="InterPro" id="IPR029058">
    <property type="entry name" value="AB_hydrolase_fold"/>
</dbReference>
<dbReference type="Proteomes" id="UP000663880">
    <property type="component" value="Unassembled WGS sequence"/>
</dbReference>
<evidence type="ECO:0000256" key="4">
    <source>
        <dbReference type="ARBA" id="ARBA00022801"/>
    </source>
</evidence>
<dbReference type="AlphaFoldDB" id="A0A821LHD0"/>
<accession>A0A821LHD0</accession>
<organism evidence="7 8">
    <name type="scientific">Pieris macdunnoughi</name>
    <dbReference type="NCBI Taxonomy" id="345717"/>
    <lineage>
        <taxon>Eukaryota</taxon>
        <taxon>Metazoa</taxon>
        <taxon>Ecdysozoa</taxon>
        <taxon>Arthropoda</taxon>
        <taxon>Hexapoda</taxon>
        <taxon>Insecta</taxon>
        <taxon>Pterygota</taxon>
        <taxon>Neoptera</taxon>
        <taxon>Endopterygota</taxon>
        <taxon>Lepidoptera</taxon>
        <taxon>Glossata</taxon>
        <taxon>Ditrysia</taxon>
        <taxon>Papilionoidea</taxon>
        <taxon>Pieridae</taxon>
        <taxon>Pierinae</taxon>
        <taxon>Pieris</taxon>
    </lineage>
</organism>
<dbReference type="GO" id="GO:0070008">
    <property type="term" value="F:serine-type exopeptidase activity"/>
    <property type="evidence" value="ECO:0007669"/>
    <property type="project" value="InterPro"/>
</dbReference>
<evidence type="ECO:0000313" key="8">
    <source>
        <dbReference type="Proteomes" id="UP000663880"/>
    </source>
</evidence>
<dbReference type="OrthoDB" id="1735038at2759"/>
<sequence length="499" mass="56775">MLFRVTLSLIFVFLLPMFLSINGSKEFRLGRSKGGNLGAPAEYAGENLPPAQWFQQKLDHSSPTDQRVWEQRYFVNDSFYNNKTGPIFLMVGGEGPANPMWMTKGAWITYAKKFKALCIMLEHRYYGESHPTKDLSTKNLEYLSSFQALADIANFVDAMNVKYENKRQLKWVAFGGSYPGSLVAWLRVKYPHLIFMSVSSSGPLLAKLDFQEYFEVVENALLEKTSSKDCTNKIKAAHKQIVSLMQTNPSVLDDEFRTCKPLENASRNDIRNFFNGIANDVAGLVQYNEDNRITNDNTYNNLTINTVCDMLTDYKNNTPAYKALASFNSMILDQNNETCMDYSYDNMIQELRNVTWDSSEGGRQWMYQTCTEFGFYQTSSGEEEMFGNDFSLEFFIQQCIDVFGKNFNEAFIKAGISWTNMDYGALAIRATRVIFVHGSVDPWHALGMCTTAINESPVIYIPGTAHCADMYPARASDLSELTRARDTIESRLAQWLQLP</sequence>
<evidence type="ECO:0008006" key="9">
    <source>
        <dbReference type="Google" id="ProtNLM"/>
    </source>
</evidence>
<proteinExistence type="inferred from homology"/>
<dbReference type="Gene3D" id="3.40.50.1820">
    <property type="entry name" value="alpha/beta hydrolase"/>
    <property type="match status" value="1"/>
</dbReference>
<dbReference type="Pfam" id="PF05577">
    <property type="entry name" value="Peptidase_S28"/>
    <property type="match status" value="1"/>
</dbReference>
<name>A0A821LHD0_9NEOP</name>
<keyword evidence="5" id="KW-0325">Glycoprotein</keyword>
<keyword evidence="4" id="KW-0378">Hydrolase</keyword>
<dbReference type="PANTHER" id="PTHR11010:SF117">
    <property type="entry name" value="SERINE PROTEASE 16"/>
    <property type="match status" value="1"/>
</dbReference>
<gene>
    <name evidence="7" type="ORF">PMACD_LOCUS732</name>
</gene>
<comment type="caution">
    <text evidence="7">The sequence shown here is derived from an EMBL/GenBank/DDBJ whole genome shotgun (WGS) entry which is preliminary data.</text>
</comment>
<keyword evidence="2" id="KW-0645">Protease</keyword>
<evidence type="ECO:0000256" key="1">
    <source>
        <dbReference type="ARBA" id="ARBA00011079"/>
    </source>
</evidence>
<dbReference type="GO" id="GO:0006508">
    <property type="term" value="P:proteolysis"/>
    <property type="evidence" value="ECO:0007669"/>
    <property type="project" value="UniProtKB-KW"/>
</dbReference>